<accession>A0AAP0NTB7</accession>
<dbReference type="AlphaFoldDB" id="A0AAP0NTB7"/>
<evidence type="ECO:0000313" key="3">
    <source>
        <dbReference type="EMBL" id="KAK9118433.1"/>
    </source>
</evidence>
<sequence length="99" mass="10972">MVVVEPELVLAYRALAAGLEVLIKWSNLPASDATWELVRHVQKSFPSFHLEDKVVLRSGSVDRPPITKWYTRRSHGSRGSDPNKEVTIPTVGPAEVPLA</sequence>
<dbReference type="Pfam" id="PF00385">
    <property type="entry name" value="Chromo"/>
    <property type="match status" value="1"/>
</dbReference>
<organism evidence="3 4">
    <name type="scientific">Stephania cephalantha</name>
    <dbReference type="NCBI Taxonomy" id="152367"/>
    <lineage>
        <taxon>Eukaryota</taxon>
        <taxon>Viridiplantae</taxon>
        <taxon>Streptophyta</taxon>
        <taxon>Embryophyta</taxon>
        <taxon>Tracheophyta</taxon>
        <taxon>Spermatophyta</taxon>
        <taxon>Magnoliopsida</taxon>
        <taxon>Ranunculales</taxon>
        <taxon>Menispermaceae</taxon>
        <taxon>Menispermoideae</taxon>
        <taxon>Cissampelideae</taxon>
        <taxon>Stephania</taxon>
    </lineage>
</organism>
<dbReference type="SUPFAM" id="SSF54160">
    <property type="entry name" value="Chromo domain-like"/>
    <property type="match status" value="1"/>
</dbReference>
<keyword evidence="4" id="KW-1185">Reference proteome</keyword>
<proteinExistence type="predicted"/>
<feature type="region of interest" description="Disordered" evidence="1">
    <location>
        <begin position="70"/>
        <end position="99"/>
    </location>
</feature>
<dbReference type="InterPro" id="IPR016197">
    <property type="entry name" value="Chromo-like_dom_sf"/>
</dbReference>
<evidence type="ECO:0000256" key="1">
    <source>
        <dbReference type="SAM" id="MobiDB-lite"/>
    </source>
</evidence>
<evidence type="ECO:0000259" key="2">
    <source>
        <dbReference type="Pfam" id="PF00385"/>
    </source>
</evidence>
<name>A0AAP0NTB7_9MAGN</name>
<gene>
    <name evidence="3" type="ORF">Scep_016526</name>
</gene>
<reference evidence="3 4" key="1">
    <citation type="submission" date="2024-01" db="EMBL/GenBank/DDBJ databases">
        <title>Genome assemblies of Stephania.</title>
        <authorList>
            <person name="Yang L."/>
        </authorList>
    </citation>
    <scope>NUCLEOTIDE SEQUENCE [LARGE SCALE GENOMIC DNA]</scope>
    <source>
        <strain evidence="3">JXDWG</strain>
        <tissue evidence="3">Leaf</tissue>
    </source>
</reference>
<dbReference type="InterPro" id="IPR023780">
    <property type="entry name" value="Chromo_domain"/>
</dbReference>
<feature type="domain" description="Chromo" evidence="2">
    <location>
        <begin position="5"/>
        <end position="46"/>
    </location>
</feature>
<dbReference type="EMBL" id="JBBNAG010000007">
    <property type="protein sequence ID" value="KAK9118433.1"/>
    <property type="molecule type" value="Genomic_DNA"/>
</dbReference>
<evidence type="ECO:0000313" key="4">
    <source>
        <dbReference type="Proteomes" id="UP001419268"/>
    </source>
</evidence>
<dbReference type="Proteomes" id="UP001419268">
    <property type="component" value="Unassembled WGS sequence"/>
</dbReference>
<protein>
    <recommendedName>
        <fullName evidence="2">Chromo domain-containing protein</fullName>
    </recommendedName>
</protein>
<dbReference type="Gene3D" id="2.40.50.40">
    <property type="match status" value="1"/>
</dbReference>
<comment type="caution">
    <text evidence="3">The sequence shown here is derived from an EMBL/GenBank/DDBJ whole genome shotgun (WGS) entry which is preliminary data.</text>
</comment>